<feature type="DNA-binding region" description="H-T-H motif" evidence="2">
    <location>
        <begin position="38"/>
        <end position="57"/>
    </location>
</feature>
<dbReference type="AlphaFoldDB" id="A0A7S8IEU6"/>
<gene>
    <name evidence="4" type="ORF">G4Y79_00740</name>
</gene>
<keyword evidence="1 2" id="KW-0238">DNA-binding</keyword>
<dbReference type="Proteomes" id="UP000594468">
    <property type="component" value="Chromosome"/>
</dbReference>
<accession>A0A7S8IEU6</accession>
<proteinExistence type="predicted"/>
<reference evidence="4 5" key="1">
    <citation type="submission" date="2020-02" db="EMBL/GenBank/DDBJ databases">
        <authorList>
            <person name="Zheng R.K."/>
            <person name="Sun C.M."/>
        </authorList>
    </citation>
    <scope>NUCLEOTIDE SEQUENCE [LARGE SCALE GENOMIC DNA]</scope>
    <source>
        <strain evidence="5">rifampicinis</strain>
    </source>
</reference>
<protein>
    <submittedName>
        <fullName evidence="4">TetR/AcrR family transcriptional regulator</fullName>
    </submittedName>
</protein>
<dbReference type="EMBL" id="CP062983">
    <property type="protein sequence ID" value="QPC82932.1"/>
    <property type="molecule type" value="Genomic_DNA"/>
</dbReference>
<evidence type="ECO:0000313" key="5">
    <source>
        <dbReference type="Proteomes" id="UP000594468"/>
    </source>
</evidence>
<dbReference type="SUPFAM" id="SSF46689">
    <property type="entry name" value="Homeodomain-like"/>
    <property type="match status" value="1"/>
</dbReference>
<keyword evidence="5" id="KW-1185">Reference proteome</keyword>
<name>A0A7S8IEU6_9CHLR</name>
<evidence type="ECO:0000256" key="1">
    <source>
        <dbReference type="ARBA" id="ARBA00023125"/>
    </source>
</evidence>
<feature type="domain" description="HTH tetR-type" evidence="3">
    <location>
        <begin position="15"/>
        <end position="75"/>
    </location>
</feature>
<dbReference type="PANTHER" id="PTHR43479">
    <property type="entry name" value="ACREF/ENVCD OPERON REPRESSOR-RELATED"/>
    <property type="match status" value="1"/>
</dbReference>
<dbReference type="GO" id="GO:0003677">
    <property type="term" value="F:DNA binding"/>
    <property type="evidence" value="ECO:0007669"/>
    <property type="project" value="UniProtKB-UniRule"/>
</dbReference>
<dbReference type="RefSeq" id="WP_195171001.1">
    <property type="nucleotide sequence ID" value="NZ_CP062983.1"/>
</dbReference>
<sequence length="208" mass="24119">MAENAAPQKEDRRIQRTRNLLRDALLSLIEEKGYDSITVSDIADRANVARTTFYMHYSNKDDLLFRSMRDVYQTLFDQAMPSPQDFMDENCVDPSDFEHVREYADFYRVMLSDRGSMAFTVRVLDYLSEEFCQKMLKSILPTGHQTRVPLALQASMMSGSLIAIIKWWLDNGMQESPQEIAVMMQQMVFKGMLWSLNIDEDVIAAMQQ</sequence>
<dbReference type="InterPro" id="IPR001647">
    <property type="entry name" value="HTH_TetR"/>
</dbReference>
<dbReference type="InterPro" id="IPR009057">
    <property type="entry name" value="Homeodomain-like_sf"/>
</dbReference>
<dbReference type="KEGG" id="pmet:G4Y79_00740"/>
<evidence type="ECO:0000259" key="3">
    <source>
        <dbReference type="PROSITE" id="PS50977"/>
    </source>
</evidence>
<dbReference type="PANTHER" id="PTHR43479:SF7">
    <property type="entry name" value="TETR-FAMILY TRANSCRIPTIONAL REGULATOR"/>
    <property type="match status" value="1"/>
</dbReference>
<dbReference type="InterPro" id="IPR039532">
    <property type="entry name" value="TetR_C_Firmicutes"/>
</dbReference>
<dbReference type="Pfam" id="PF00440">
    <property type="entry name" value="TetR_N"/>
    <property type="match status" value="1"/>
</dbReference>
<evidence type="ECO:0000313" key="4">
    <source>
        <dbReference type="EMBL" id="QPC82932.1"/>
    </source>
</evidence>
<organism evidence="4 5">
    <name type="scientific">Phototrophicus methaneseepsis</name>
    <dbReference type="NCBI Taxonomy" id="2710758"/>
    <lineage>
        <taxon>Bacteria</taxon>
        <taxon>Bacillati</taxon>
        <taxon>Chloroflexota</taxon>
        <taxon>Candidatus Thermofontia</taxon>
        <taxon>Phototrophicales</taxon>
        <taxon>Phototrophicaceae</taxon>
        <taxon>Phototrophicus</taxon>
    </lineage>
</organism>
<dbReference type="Gene3D" id="1.10.357.10">
    <property type="entry name" value="Tetracycline Repressor, domain 2"/>
    <property type="match status" value="1"/>
</dbReference>
<dbReference type="PROSITE" id="PS50977">
    <property type="entry name" value="HTH_TETR_2"/>
    <property type="match status" value="1"/>
</dbReference>
<dbReference type="Pfam" id="PF14278">
    <property type="entry name" value="TetR_C_8"/>
    <property type="match status" value="1"/>
</dbReference>
<evidence type="ECO:0000256" key="2">
    <source>
        <dbReference type="PROSITE-ProRule" id="PRU00335"/>
    </source>
</evidence>
<dbReference type="PRINTS" id="PR00455">
    <property type="entry name" value="HTHTETR"/>
</dbReference>
<dbReference type="InterPro" id="IPR050624">
    <property type="entry name" value="HTH-type_Tx_Regulator"/>
</dbReference>